<comment type="caution">
    <text evidence="2">The sequence shown here is derived from an EMBL/GenBank/DDBJ whole genome shotgun (WGS) entry which is preliminary data.</text>
</comment>
<feature type="compositionally biased region" description="Polar residues" evidence="1">
    <location>
        <begin position="175"/>
        <end position="191"/>
    </location>
</feature>
<dbReference type="Proteomes" id="UP000827721">
    <property type="component" value="Unassembled WGS sequence"/>
</dbReference>
<name>A0ABQ8IGZ9_9ROSI</name>
<evidence type="ECO:0000313" key="2">
    <source>
        <dbReference type="EMBL" id="KAH7575945.1"/>
    </source>
</evidence>
<proteinExistence type="predicted"/>
<protein>
    <submittedName>
        <fullName evidence="2">Uncharacterized protein</fullName>
    </submittedName>
</protein>
<accession>A0ABQ8IGZ9</accession>
<sequence>MLGTIVFTYFIKKSVIKPEAQQLIMVDIVFPGLQLIISCYCLIRTLSGVKTKYSSSVFPIAYTIISVVFKFKKTNDVLHPSSDTPPGPLSNQSATIVKDTDKSNTPVDQIASDSSTLSRQCKKQPKAYSDDGDDTNPSNPTVDSMPKRVASDSSTLSRQHKKQSKAYSDDEDDTNPSISNLDSKTTSVTNDYSKRRKQLESYKDNVDDTNPLNSIDFLLRSSHEYATVRRSRKQHEETEMDPVAIVSKLRKLCYAEIVSVGPEKEPEKIEEEQVYKDL</sequence>
<feature type="compositionally biased region" description="Polar residues" evidence="1">
    <location>
        <begin position="103"/>
        <end position="119"/>
    </location>
</feature>
<dbReference type="EMBL" id="JAFEMO010000002">
    <property type="protein sequence ID" value="KAH7575945.1"/>
    <property type="molecule type" value="Genomic_DNA"/>
</dbReference>
<gene>
    <name evidence="2" type="ORF">JRO89_XS02G0258000</name>
</gene>
<evidence type="ECO:0000313" key="3">
    <source>
        <dbReference type="Proteomes" id="UP000827721"/>
    </source>
</evidence>
<feature type="region of interest" description="Disordered" evidence="1">
    <location>
        <begin position="79"/>
        <end position="192"/>
    </location>
</feature>
<organism evidence="2 3">
    <name type="scientific">Xanthoceras sorbifolium</name>
    <dbReference type="NCBI Taxonomy" id="99658"/>
    <lineage>
        <taxon>Eukaryota</taxon>
        <taxon>Viridiplantae</taxon>
        <taxon>Streptophyta</taxon>
        <taxon>Embryophyta</taxon>
        <taxon>Tracheophyta</taxon>
        <taxon>Spermatophyta</taxon>
        <taxon>Magnoliopsida</taxon>
        <taxon>eudicotyledons</taxon>
        <taxon>Gunneridae</taxon>
        <taxon>Pentapetalae</taxon>
        <taxon>rosids</taxon>
        <taxon>malvids</taxon>
        <taxon>Sapindales</taxon>
        <taxon>Sapindaceae</taxon>
        <taxon>Xanthoceroideae</taxon>
        <taxon>Xanthoceras</taxon>
    </lineage>
</organism>
<evidence type="ECO:0000256" key="1">
    <source>
        <dbReference type="SAM" id="MobiDB-lite"/>
    </source>
</evidence>
<reference evidence="2 3" key="1">
    <citation type="submission" date="2021-02" db="EMBL/GenBank/DDBJ databases">
        <title>Plant Genome Project.</title>
        <authorList>
            <person name="Zhang R.-G."/>
        </authorList>
    </citation>
    <scope>NUCLEOTIDE SEQUENCE [LARGE SCALE GENOMIC DNA]</scope>
    <source>
        <tissue evidence="2">Leaves</tissue>
    </source>
</reference>
<keyword evidence="3" id="KW-1185">Reference proteome</keyword>